<dbReference type="PANTHER" id="PTHR30349:SF41">
    <property type="entry name" value="INTEGRASE_RECOMBINASE PROTEIN MJ0367-RELATED"/>
    <property type="match status" value="1"/>
</dbReference>
<dbReference type="KEGG" id="acis:CBP35_19995"/>
<dbReference type="GO" id="GO:0015074">
    <property type="term" value="P:DNA integration"/>
    <property type="evidence" value="ECO:0007669"/>
    <property type="project" value="UniProtKB-KW"/>
</dbReference>
<dbReference type="OrthoDB" id="8610787at2"/>
<dbReference type="SUPFAM" id="SSF56349">
    <property type="entry name" value="DNA breaking-rejoining enzymes"/>
    <property type="match status" value="1"/>
</dbReference>
<gene>
    <name evidence="8" type="ORF">CBP36_20015</name>
</gene>
<evidence type="ECO:0000259" key="6">
    <source>
        <dbReference type="PROSITE" id="PS51898"/>
    </source>
</evidence>
<dbReference type="EMBL" id="CP021367">
    <property type="protein sequence ID" value="ART61255.1"/>
    <property type="molecule type" value="Genomic_DNA"/>
</dbReference>
<accession>A0A240UJG3</accession>
<dbReference type="Gene3D" id="1.10.150.130">
    <property type="match status" value="1"/>
</dbReference>
<dbReference type="InterPro" id="IPR011010">
    <property type="entry name" value="DNA_brk_join_enz"/>
</dbReference>
<dbReference type="Gene3D" id="1.10.443.10">
    <property type="entry name" value="Intergrase catalytic core"/>
    <property type="match status" value="1"/>
</dbReference>
<protein>
    <recommendedName>
        <fullName evidence="10">Integrase</fullName>
    </recommendedName>
</protein>
<dbReference type="CDD" id="cd00397">
    <property type="entry name" value="DNA_BRE_C"/>
    <property type="match status" value="1"/>
</dbReference>
<dbReference type="Pfam" id="PF00589">
    <property type="entry name" value="Phage_integrase"/>
    <property type="match status" value="1"/>
</dbReference>
<evidence type="ECO:0000256" key="5">
    <source>
        <dbReference type="PROSITE-ProRule" id="PRU01248"/>
    </source>
</evidence>
<dbReference type="InterPro" id="IPR010998">
    <property type="entry name" value="Integrase_recombinase_N"/>
</dbReference>
<dbReference type="PANTHER" id="PTHR30349">
    <property type="entry name" value="PHAGE INTEGRASE-RELATED"/>
    <property type="match status" value="1"/>
</dbReference>
<dbReference type="PROSITE" id="PS51900">
    <property type="entry name" value="CB"/>
    <property type="match status" value="1"/>
</dbReference>
<comment type="similarity">
    <text evidence="1">Belongs to the 'phage' integrase family.</text>
</comment>
<dbReference type="AlphaFoldDB" id="A0A240UJG3"/>
<dbReference type="InterPro" id="IPR022169">
    <property type="entry name" value="DUF3701"/>
</dbReference>
<dbReference type="InterPro" id="IPR013762">
    <property type="entry name" value="Integrase-like_cat_sf"/>
</dbReference>
<organism evidence="8 9">
    <name type="scientific">Acidovorax carolinensis</name>
    <dbReference type="NCBI Taxonomy" id="553814"/>
    <lineage>
        <taxon>Bacteria</taxon>
        <taxon>Pseudomonadati</taxon>
        <taxon>Pseudomonadota</taxon>
        <taxon>Betaproteobacteria</taxon>
        <taxon>Burkholderiales</taxon>
        <taxon>Comamonadaceae</taxon>
        <taxon>Acidovorax</taxon>
    </lineage>
</organism>
<feature type="domain" description="Tyr recombinase" evidence="6">
    <location>
        <begin position="437"/>
        <end position="656"/>
    </location>
</feature>
<keyword evidence="2" id="KW-0229">DNA integration</keyword>
<dbReference type="KEGG" id="acip:CBP36_20015"/>
<feature type="domain" description="Core-binding (CB)" evidence="7">
    <location>
        <begin position="267"/>
        <end position="407"/>
    </location>
</feature>
<name>A0A240UJG3_9BURK</name>
<evidence type="ECO:0000256" key="1">
    <source>
        <dbReference type="ARBA" id="ARBA00008857"/>
    </source>
</evidence>
<evidence type="ECO:0000313" key="8">
    <source>
        <dbReference type="EMBL" id="ART61255.1"/>
    </source>
</evidence>
<evidence type="ECO:0000313" key="9">
    <source>
        <dbReference type="Proteomes" id="UP000194440"/>
    </source>
</evidence>
<evidence type="ECO:0008006" key="10">
    <source>
        <dbReference type="Google" id="ProtNLM"/>
    </source>
</evidence>
<dbReference type="InterPro" id="IPR050090">
    <property type="entry name" value="Tyrosine_recombinase_XerCD"/>
</dbReference>
<evidence type="ECO:0000256" key="3">
    <source>
        <dbReference type="ARBA" id="ARBA00023125"/>
    </source>
</evidence>
<keyword evidence="4" id="KW-0233">DNA recombination</keyword>
<evidence type="ECO:0000256" key="4">
    <source>
        <dbReference type="ARBA" id="ARBA00023172"/>
    </source>
</evidence>
<keyword evidence="9" id="KW-1185">Reference proteome</keyword>
<proteinExistence type="inferred from homology"/>
<dbReference type="Proteomes" id="UP000194440">
    <property type="component" value="Plasmid pACP4.1"/>
</dbReference>
<dbReference type="Pfam" id="PF12482">
    <property type="entry name" value="DUF3701"/>
    <property type="match status" value="1"/>
</dbReference>
<evidence type="ECO:0000259" key="7">
    <source>
        <dbReference type="PROSITE" id="PS51900"/>
    </source>
</evidence>
<dbReference type="GO" id="GO:0003677">
    <property type="term" value="F:DNA binding"/>
    <property type="evidence" value="ECO:0007669"/>
    <property type="project" value="UniProtKB-UniRule"/>
</dbReference>
<dbReference type="RefSeq" id="WP_086929026.1">
    <property type="nucleotide sequence ID" value="NZ_CP021363.1"/>
</dbReference>
<dbReference type="GO" id="GO:0006310">
    <property type="term" value="P:DNA recombination"/>
    <property type="evidence" value="ECO:0007669"/>
    <property type="project" value="UniProtKB-KW"/>
</dbReference>
<evidence type="ECO:0000256" key="2">
    <source>
        <dbReference type="ARBA" id="ARBA00022908"/>
    </source>
</evidence>
<dbReference type="InterPro" id="IPR044068">
    <property type="entry name" value="CB"/>
</dbReference>
<dbReference type="PROSITE" id="PS51898">
    <property type="entry name" value="TYR_RECOMBINASE"/>
    <property type="match status" value="1"/>
</dbReference>
<geneLocation type="plasmid" evidence="8 9">
    <name>pACP4.1</name>
</geneLocation>
<reference evidence="8" key="1">
    <citation type="submission" date="2017-05" db="EMBL/GenBank/DDBJ databases">
        <title>Polyphasic characterization of four soil-derived phenanthrene-degrading Acidovorax strains and proposal of Acidovorax phenanthrenivorans sp. nov.</title>
        <authorList>
            <person name="Singleton D."/>
            <person name="Lee J."/>
            <person name="Dickey A.N."/>
            <person name="Stroud A."/>
            <person name="Scholl E.H."/>
            <person name="Wright F.A."/>
            <person name="Aitken M.D."/>
        </authorList>
    </citation>
    <scope>NUCLEOTIDE SEQUENCE</scope>
    <source>
        <strain evidence="8">P4</strain>
        <plasmid evidence="8">pACP4.1</plasmid>
    </source>
</reference>
<sequence>MSQSTLPAGRRELTRSHIAFYRAVIEGIDSKRAWDIYLHVDGDWSEVHSNALMTWVRQALIMEAVAMNEPGLIGLFRRDPQKIIVSSNPTLDEFIAGFEDAGEFGENEMLEHWKAEYGESNPSEERRKRLMRRLQEALVRVEARGRSAPAPEDSVRRWLAPGLAQKLLDAGIDTLEKTAQSLDSRRTQRWEEVPGIGQVWADRLAAWLSDSGIQAEQKPQPLTRQLAPFEGEVQPATLFPSAVPAPEALPSSSLSAIYGRTNQLNARTDRDVIQSWLNARATNPNTLRSYRKAGERLLLWCQYERQISMLDMQVPDCIHYKVWLADLGRKSEAEWIQAGWKIPQKDWVGPRAAERRGTEWRPFAQSRTQADKRLAAQAAGKSCPGFLSSSSVAQDLLVIRSLYDYLLKATMIPLNPWDLVGKQGGKPKGLAAATYQFTSRSFNAEEWRFLIAGLDSRSGDRQARLLAILWLGYGCGLRASEMIGLKMGSILPDGDRWRLVVIGKGEKLRVVPLPSPVRSALLQYMESIGLGYDEVVRLCQSADKEELEQPVLRGQRGRRSSTRMPPTNPLGYTTLFSDVKSYFERRAQDMLVASGDPAARKLGRASAHWLRHTCATLSLKSGLKLQAVQKLLGHESITTTQIYITEDEDALQDAMEDFTTR</sequence>
<keyword evidence="3 5" id="KW-0238">DNA-binding</keyword>
<keyword evidence="8" id="KW-0614">Plasmid</keyword>
<dbReference type="InterPro" id="IPR002104">
    <property type="entry name" value="Integrase_catalytic"/>
</dbReference>